<protein>
    <submittedName>
        <fullName evidence="4">Integrase catalytic domain-containing protein</fullName>
    </submittedName>
</protein>
<comment type="caution">
    <text evidence="4">The sequence shown here is derived from an EMBL/GenBank/DDBJ whole genome shotgun (WGS) entry which is preliminary data.</text>
</comment>
<gene>
    <name evidence="4" type="ORF">MSAN_01692800</name>
</gene>
<dbReference type="PANTHER" id="PTHR46791:SF5">
    <property type="entry name" value="CLR5 DOMAIN-CONTAINING PROTEIN-RELATED"/>
    <property type="match status" value="1"/>
</dbReference>
<dbReference type="Proteomes" id="UP000623467">
    <property type="component" value="Unassembled WGS sequence"/>
</dbReference>
<dbReference type="GO" id="GO:0015074">
    <property type="term" value="P:DNA integration"/>
    <property type="evidence" value="ECO:0007669"/>
    <property type="project" value="InterPro"/>
</dbReference>
<evidence type="ECO:0000256" key="1">
    <source>
        <dbReference type="ARBA" id="ARBA00022884"/>
    </source>
</evidence>
<dbReference type="EMBL" id="JACAZH010000015">
    <property type="protein sequence ID" value="KAF7349663.1"/>
    <property type="molecule type" value="Genomic_DNA"/>
</dbReference>
<dbReference type="InterPro" id="IPR058913">
    <property type="entry name" value="Integrase_dom_put"/>
</dbReference>
<evidence type="ECO:0000256" key="2">
    <source>
        <dbReference type="SAM" id="MobiDB-lite"/>
    </source>
</evidence>
<dbReference type="PANTHER" id="PTHR46791">
    <property type="entry name" value="EXPRESSED PROTEIN"/>
    <property type="match status" value="1"/>
</dbReference>
<evidence type="ECO:0000259" key="3">
    <source>
        <dbReference type="PROSITE" id="PS50994"/>
    </source>
</evidence>
<evidence type="ECO:0000313" key="4">
    <source>
        <dbReference type="EMBL" id="KAF7349663.1"/>
    </source>
</evidence>
<feature type="region of interest" description="Disordered" evidence="2">
    <location>
        <begin position="63"/>
        <end position="82"/>
    </location>
</feature>
<feature type="region of interest" description="Disordered" evidence="2">
    <location>
        <begin position="390"/>
        <end position="430"/>
    </location>
</feature>
<dbReference type="PROSITE" id="PS50994">
    <property type="entry name" value="INTEGRASE"/>
    <property type="match status" value="1"/>
</dbReference>
<organism evidence="4 5">
    <name type="scientific">Mycena sanguinolenta</name>
    <dbReference type="NCBI Taxonomy" id="230812"/>
    <lineage>
        <taxon>Eukaryota</taxon>
        <taxon>Fungi</taxon>
        <taxon>Dikarya</taxon>
        <taxon>Basidiomycota</taxon>
        <taxon>Agaricomycotina</taxon>
        <taxon>Agaricomycetes</taxon>
        <taxon>Agaricomycetidae</taxon>
        <taxon>Agaricales</taxon>
        <taxon>Marasmiineae</taxon>
        <taxon>Mycenaceae</taxon>
        <taxon>Mycena</taxon>
    </lineage>
</organism>
<feature type="domain" description="Integrase catalytic" evidence="3">
    <location>
        <begin position="201"/>
        <end position="383"/>
    </location>
</feature>
<dbReference type="GO" id="GO:0005634">
    <property type="term" value="C:nucleus"/>
    <property type="evidence" value="ECO:0007669"/>
    <property type="project" value="UniProtKB-ARBA"/>
</dbReference>
<dbReference type="InterPro" id="IPR012337">
    <property type="entry name" value="RNaseH-like_sf"/>
</dbReference>
<dbReference type="GO" id="GO:0003723">
    <property type="term" value="F:RNA binding"/>
    <property type="evidence" value="ECO:0007669"/>
    <property type="project" value="UniProtKB-KW"/>
</dbReference>
<keyword evidence="1" id="KW-0694">RNA-binding</keyword>
<dbReference type="InterPro" id="IPR001584">
    <property type="entry name" value="Integrase_cat-core"/>
</dbReference>
<name>A0A8H7CW96_9AGAR</name>
<evidence type="ECO:0000313" key="5">
    <source>
        <dbReference type="Proteomes" id="UP000623467"/>
    </source>
</evidence>
<dbReference type="SUPFAM" id="SSF53098">
    <property type="entry name" value="Ribonuclease H-like"/>
    <property type="match status" value="1"/>
</dbReference>
<keyword evidence="5" id="KW-1185">Reference proteome</keyword>
<accession>A0A8H7CW96</accession>
<dbReference type="AlphaFoldDB" id="A0A8H7CW96"/>
<sequence>MHVWLSKLCLMLKSSRPNGLLRQLYGIHVILLNLDDPWLSQSEVGALTGLVLDTGLTLENFLNGPPPPHNIGTRTLPPSGRGRPRYALDLDRAIELHDMGNPWAGVADALGVRRQTLYNHLERAGLSSGRRPFTSISDEELDEKIASISLHHPFAGSNIMSGHLEAIGIHVPIRRIQESLWRVDAIGVLVRWNGVIKRRVYHVRGANALWHMDGNEKLRPWGFYVHGCIDGHSRLMIYLVCCNNKRSTTVELLFMHAVSIYGWPSRMRGDYGKENNGVERRMNARWGDAHRSYIRGRSTQNIRMERGWRDVRKDTLEFFREIFMFLEANDLLDMENPVHRVCLFIVFQPRIQQSLDETISSWNLHKVRTAGNKTPQAIYQLSREKAINRGYWTGDPGDDINTASDSAYGQDPDAPLPPLDELQEDPAAPDYFEYPNVSAEREAGILVNDDDEVQEFKNILAGMDLSSDDGNWGIDHYCQAVVAVTENFMTQ</sequence>
<dbReference type="InterPro" id="IPR036397">
    <property type="entry name" value="RNaseH_sf"/>
</dbReference>
<dbReference type="OrthoDB" id="2686689at2759"/>
<proteinExistence type="predicted"/>
<dbReference type="Pfam" id="PF24764">
    <property type="entry name" value="rva_4"/>
    <property type="match status" value="1"/>
</dbReference>
<reference evidence="4" key="1">
    <citation type="submission" date="2020-05" db="EMBL/GenBank/DDBJ databases">
        <title>Mycena genomes resolve the evolution of fungal bioluminescence.</title>
        <authorList>
            <person name="Tsai I.J."/>
        </authorList>
    </citation>
    <scope>NUCLEOTIDE SEQUENCE</scope>
    <source>
        <strain evidence="4">160909Yilan</strain>
    </source>
</reference>
<dbReference type="Gene3D" id="3.30.420.10">
    <property type="entry name" value="Ribonuclease H-like superfamily/Ribonuclease H"/>
    <property type="match status" value="1"/>
</dbReference>